<gene>
    <name evidence="1" type="ORF">C7S16_0523</name>
</gene>
<comment type="caution">
    <text evidence="1">The sequence shown here is derived from an EMBL/GenBank/DDBJ whole genome shotgun (WGS) entry which is preliminary data.</text>
</comment>
<proteinExistence type="predicted"/>
<accession>A0AAW9CUY3</accession>
<dbReference type="Proteomes" id="UP001272137">
    <property type="component" value="Unassembled WGS sequence"/>
</dbReference>
<organism evidence="1 2">
    <name type="scientific">Burkholderia thailandensis</name>
    <dbReference type="NCBI Taxonomy" id="57975"/>
    <lineage>
        <taxon>Bacteria</taxon>
        <taxon>Pseudomonadati</taxon>
        <taxon>Pseudomonadota</taxon>
        <taxon>Betaproteobacteria</taxon>
        <taxon>Burkholderiales</taxon>
        <taxon>Burkholderiaceae</taxon>
        <taxon>Burkholderia</taxon>
        <taxon>pseudomallei group</taxon>
    </lineage>
</organism>
<dbReference type="AlphaFoldDB" id="A0AAW9CUY3"/>
<evidence type="ECO:0000313" key="2">
    <source>
        <dbReference type="Proteomes" id="UP001272137"/>
    </source>
</evidence>
<protein>
    <submittedName>
        <fullName evidence="1">Uncharacterized protein</fullName>
    </submittedName>
</protein>
<dbReference type="EMBL" id="QXCT01000002">
    <property type="protein sequence ID" value="MDW9254460.1"/>
    <property type="molecule type" value="Genomic_DNA"/>
</dbReference>
<evidence type="ECO:0000313" key="1">
    <source>
        <dbReference type="EMBL" id="MDW9254460.1"/>
    </source>
</evidence>
<reference evidence="1" key="1">
    <citation type="submission" date="2018-08" db="EMBL/GenBank/DDBJ databases">
        <title>Identification of Burkholderia cepacia strains that express a Burkholderia pseudomallei-like capsular polysaccharide.</title>
        <authorList>
            <person name="Burtnick M.N."/>
            <person name="Vongsouvath M."/>
            <person name="Newton P."/>
            <person name="Wuthiekanun V."/>
            <person name="Limmathurotsakul D."/>
            <person name="Brett P.J."/>
            <person name="Chantratita N."/>
            <person name="Dance D.A."/>
        </authorList>
    </citation>
    <scope>NUCLEOTIDE SEQUENCE</scope>
    <source>
        <strain evidence="1">SBXCC001</strain>
    </source>
</reference>
<name>A0AAW9CUY3_BURTH</name>
<sequence>MSARVCGAPHARAVSRQHDIGLGGRALQRVRRAVEPMCITLEEHSA</sequence>